<evidence type="ECO:0000256" key="1">
    <source>
        <dbReference type="ARBA" id="ARBA00012513"/>
    </source>
</evidence>
<dbReference type="PROSITE" id="PS50006">
    <property type="entry name" value="FHA_DOMAIN"/>
    <property type="match status" value="1"/>
</dbReference>
<keyword evidence="4 9" id="KW-0547">Nucleotide-binding</keyword>
<dbReference type="PROSITE" id="PS50011">
    <property type="entry name" value="PROTEIN_KINASE_DOM"/>
    <property type="match status" value="1"/>
</dbReference>
<comment type="caution">
    <text evidence="13">The sequence shown here is derived from an EMBL/GenBank/DDBJ whole genome shotgun (WGS) entry which is preliminary data.</text>
</comment>
<feature type="compositionally biased region" description="Polar residues" evidence="10">
    <location>
        <begin position="530"/>
        <end position="556"/>
    </location>
</feature>
<evidence type="ECO:0000256" key="9">
    <source>
        <dbReference type="PROSITE-ProRule" id="PRU10141"/>
    </source>
</evidence>
<evidence type="ECO:0000259" key="11">
    <source>
        <dbReference type="PROSITE" id="PS50006"/>
    </source>
</evidence>
<proteinExistence type="predicted"/>
<dbReference type="InterPro" id="IPR008271">
    <property type="entry name" value="Ser/Thr_kinase_AS"/>
</dbReference>
<sequence>MGDELTQACTLAVDNDEFEDVVPKKEGWAILKSLNPAYVDFQLVEDLSTFGRAPSSTFHFNDKNISGTHCTIKKESGNDGGPVIAFIIDQSTNGTFLDGMKIGKGNRFLLTSGQEIALVSKKGSTDKISFIYQAIEKDEEVEGGPQKKYLIGETLGAGNFATVKLAVDRKTGDKYAVKIIDKKKYFMNSSSRKDALMDEVNILKTLNHPNIIHIQEVFNTEKTLYLVLELVECGELLNDILSNENKCYDEPKAKIIFKQIVNGVSYLHNGGVAHRDLKPENILLKHRNLHLMDAVKLSDFGLSRSVNNGSFMKTMCGTPQYLAPEILTNGSNGAHGYGKEVDCWSLGAILYMMLCGNPPFEERGDISIFEQIRNAVFEFPESKFAHISNEAKDLIKRLLNVNPIKRYTCQQIISHPWYNNNISLDSLIHQDQVEKQQQQQQQQQQHDPMVEDHRLFKNVTMSDIDVKKSVGGSMLLGKRKSDESICLDNNNSNDSNNSNNNNLQQQQQPIPLNHSSSNMGSVVIKKSKSNESSPMISGSHNSTMMSSYSNHNISLGSNTSTVKDDSDTDDETTNLPPHHVFKQKTSSSGSFMSITPQSSTIQSIPTSPQHSNNIDPLFNVPSSPSIKSTNNSSSNHNNTPKKQQQQQQQPFDDSHLPMCMYGVDCYRKNPSHFKEYRHPPKQNKN</sequence>
<dbReference type="AlphaFoldDB" id="A0A8J4V081"/>
<dbReference type="InterPro" id="IPR011009">
    <property type="entry name" value="Kinase-like_dom_sf"/>
</dbReference>
<evidence type="ECO:0000256" key="7">
    <source>
        <dbReference type="ARBA" id="ARBA00047899"/>
    </source>
</evidence>
<reference evidence="13" key="1">
    <citation type="submission" date="2020-01" db="EMBL/GenBank/DDBJ databases">
        <title>Development of genomics and gene disruption for Polysphondylium violaceum indicates a role for the polyketide synthase stlB in stalk morphogenesis.</title>
        <authorList>
            <person name="Narita B."/>
            <person name="Kawabe Y."/>
            <person name="Kin K."/>
            <person name="Saito T."/>
            <person name="Gibbs R."/>
            <person name="Kuspa A."/>
            <person name="Muzny D."/>
            <person name="Queller D."/>
            <person name="Richards S."/>
            <person name="Strassman J."/>
            <person name="Sucgang R."/>
            <person name="Worley K."/>
            <person name="Schaap P."/>
        </authorList>
    </citation>
    <scope>NUCLEOTIDE SEQUENCE</scope>
    <source>
        <strain evidence="13">QSvi11</strain>
    </source>
</reference>
<feature type="domain" description="FHA" evidence="11">
    <location>
        <begin position="48"/>
        <end position="102"/>
    </location>
</feature>
<dbReference type="SUPFAM" id="SSF49879">
    <property type="entry name" value="SMAD/FHA domain"/>
    <property type="match status" value="1"/>
</dbReference>
<dbReference type="Proteomes" id="UP000695562">
    <property type="component" value="Unassembled WGS sequence"/>
</dbReference>
<dbReference type="CDD" id="cd05117">
    <property type="entry name" value="STKc_CAMK"/>
    <property type="match status" value="1"/>
</dbReference>
<evidence type="ECO:0000313" key="14">
    <source>
        <dbReference type="Proteomes" id="UP000695562"/>
    </source>
</evidence>
<dbReference type="InterPro" id="IPR000253">
    <property type="entry name" value="FHA_dom"/>
</dbReference>
<evidence type="ECO:0000256" key="2">
    <source>
        <dbReference type="ARBA" id="ARBA00022527"/>
    </source>
</evidence>
<dbReference type="Gene3D" id="2.60.200.20">
    <property type="match status" value="1"/>
</dbReference>
<name>A0A8J4V081_9MYCE</name>
<feature type="compositionally biased region" description="Low complexity" evidence="10">
    <location>
        <begin position="487"/>
        <end position="508"/>
    </location>
</feature>
<feature type="compositionally biased region" description="Polar residues" evidence="10">
    <location>
        <begin position="583"/>
        <end position="592"/>
    </location>
</feature>
<dbReference type="OrthoDB" id="407410at2759"/>
<evidence type="ECO:0000313" key="13">
    <source>
        <dbReference type="EMBL" id="KAF2075285.1"/>
    </source>
</evidence>
<organism evidence="13 14">
    <name type="scientific">Polysphondylium violaceum</name>
    <dbReference type="NCBI Taxonomy" id="133409"/>
    <lineage>
        <taxon>Eukaryota</taxon>
        <taxon>Amoebozoa</taxon>
        <taxon>Evosea</taxon>
        <taxon>Eumycetozoa</taxon>
        <taxon>Dictyostelia</taxon>
        <taxon>Dictyosteliales</taxon>
        <taxon>Dictyosteliaceae</taxon>
        <taxon>Polysphondylium</taxon>
    </lineage>
</organism>
<dbReference type="FunFam" id="3.30.200.20:FF:000470">
    <property type="entry name" value="Serine/threonine-protein kinase RAD53"/>
    <property type="match status" value="1"/>
</dbReference>
<dbReference type="GO" id="GO:0005524">
    <property type="term" value="F:ATP binding"/>
    <property type="evidence" value="ECO:0007669"/>
    <property type="project" value="UniProtKB-UniRule"/>
</dbReference>
<feature type="compositionally biased region" description="Low complexity" evidence="10">
    <location>
        <begin position="593"/>
        <end position="609"/>
    </location>
</feature>
<dbReference type="Gene3D" id="1.10.510.10">
    <property type="entry name" value="Transferase(Phosphotransferase) domain 1"/>
    <property type="match status" value="1"/>
</dbReference>
<evidence type="ECO:0000256" key="5">
    <source>
        <dbReference type="ARBA" id="ARBA00022777"/>
    </source>
</evidence>
<feature type="region of interest" description="Disordered" evidence="10">
    <location>
        <begin position="484"/>
        <end position="655"/>
    </location>
</feature>
<dbReference type="InterPro" id="IPR017441">
    <property type="entry name" value="Protein_kinase_ATP_BS"/>
</dbReference>
<dbReference type="EMBL" id="AJWJ01000106">
    <property type="protein sequence ID" value="KAF2075285.1"/>
    <property type="molecule type" value="Genomic_DNA"/>
</dbReference>
<evidence type="ECO:0000256" key="6">
    <source>
        <dbReference type="ARBA" id="ARBA00022840"/>
    </source>
</evidence>
<dbReference type="Pfam" id="PF00069">
    <property type="entry name" value="Pkinase"/>
    <property type="match status" value="1"/>
</dbReference>
<dbReference type="SMART" id="SM00220">
    <property type="entry name" value="S_TKc"/>
    <property type="match status" value="1"/>
</dbReference>
<evidence type="ECO:0000259" key="12">
    <source>
        <dbReference type="PROSITE" id="PS50011"/>
    </source>
</evidence>
<keyword evidence="6 9" id="KW-0067">ATP-binding</keyword>
<dbReference type="SMART" id="SM00240">
    <property type="entry name" value="FHA"/>
    <property type="match status" value="1"/>
</dbReference>
<dbReference type="GO" id="GO:0004674">
    <property type="term" value="F:protein serine/threonine kinase activity"/>
    <property type="evidence" value="ECO:0007669"/>
    <property type="project" value="UniProtKB-KW"/>
</dbReference>
<keyword evidence="14" id="KW-1185">Reference proteome</keyword>
<feature type="binding site" evidence="9">
    <location>
        <position position="178"/>
    </location>
    <ligand>
        <name>ATP</name>
        <dbReference type="ChEBI" id="CHEBI:30616"/>
    </ligand>
</feature>
<dbReference type="Pfam" id="PF00498">
    <property type="entry name" value="FHA"/>
    <property type="match status" value="1"/>
</dbReference>
<dbReference type="InterPro" id="IPR019406">
    <property type="entry name" value="APLF_PBZ"/>
</dbReference>
<evidence type="ECO:0000256" key="4">
    <source>
        <dbReference type="ARBA" id="ARBA00022741"/>
    </source>
</evidence>
<feature type="compositionally biased region" description="Low complexity" evidence="10">
    <location>
        <begin position="621"/>
        <end position="649"/>
    </location>
</feature>
<keyword evidence="2" id="KW-0723">Serine/threonine-protein kinase</keyword>
<feature type="compositionally biased region" description="Polar residues" evidence="10">
    <location>
        <begin position="509"/>
        <end position="520"/>
    </location>
</feature>
<comment type="catalytic activity">
    <reaction evidence="8">
        <text>L-seryl-[protein] + ATP = O-phospho-L-seryl-[protein] + ADP + H(+)</text>
        <dbReference type="Rhea" id="RHEA:17989"/>
        <dbReference type="Rhea" id="RHEA-COMP:9863"/>
        <dbReference type="Rhea" id="RHEA-COMP:11604"/>
        <dbReference type="ChEBI" id="CHEBI:15378"/>
        <dbReference type="ChEBI" id="CHEBI:29999"/>
        <dbReference type="ChEBI" id="CHEBI:30616"/>
        <dbReference type="ChEBI" id="CHEBI:83421"/>
        <dbReference type="ChEBI" id="CHEBI:456216"/>
        <dbReference type="EC" id="2.7.11.1"/>
    </reaction>
</comment>
<evidence type="ECO:0000256" key="8">
    <source>
        <dbReference type="ARBA" id="ARBA00048679"/>
    </source>
</evidence>
<evidence type="ECO:0000256" key="10">
    <source>
        <dbReference type="SAM" id="MobiDB-lite"/>
    </source>
</evidence>
<evidence type="ECO:0000256" key="3">
    <source>
        <dbReference type="ARBA" id="ARBA00022679"/>
    </source>
</evidence>
<gene>
    <name evidence="13" type="ORF">CYY_003414</name>
</gene>
<dbReference type="PANTHER" id="PTHR24347">
    <property type="entry name" value="SERINE/THREONINE-PROTEIN KINASE"/>
    <property type="match status" value="1"/>
</dbReference>
<dbReference type="InterPro" id="IPR008984">
    <property type="entry name" value="SMAD_FHA_dom_sf"/>
</dbReference>
<accession>A0A8J4V081</accession>
<dbReference type="Pfam" id="PF10283">
    <property type="entry name" value="zf-CCHH"/>
    <property type="match status" value="1"/>
</dbReference>
<protein>
    <recommendedName>
        <fullName evidence="1">non-specific serine/threonine protein kinase</fullName>
        <ecNumber evidence="1">2.7.11.1</ecNumber>
    </recommendedName>
</protein>
<dbReference type="SUPFAM" id="SSF56112">
    <property type="entry name" value="Protein kinase-like (PK-like)"/>
    <property type="match status" value="1"/>
</dbReference>
<keyword evidence="3" id="KW-0808">Transferase</keyword>
<dbReference type="FunFam" id="1.10.510.10:FF:000571">
    <property type="entry name" value="Maternal embryonic leucine zipper kinase"/>
    <property type="match status" value="1"/>
</dbReference>
<dbReference type="EC" id="2.7.11.1" evidence="1"/>
<dbReference type="InterPro" id="IPR000719">
    <property type="entry name" value="Prot_kinase_dom"/>
</dbReference>
<feature type="domain" description="Protein kinase" evidence="12">
    <location>
        <begin position="149"/>
        <end position="418"/>
    </location>
</feature>
<dbReference type="PROSITE" id="PS00107">
    <property type="entry name" value="PROTEIN_KINASE_ATP"/>
    <property type="match status" value="1"/>
</dbReference>
<dbReference type="PROSITE" id="PS00108">
    <property type="entry name" value="PROTEIN_KINASE_ST"/>
    <property type="match status" value="1"/>
</dbReference>
<keyword evidence="5" id="KW-0418">Kinase</keyword>
<comment type="catalytic activity">
    <reaction evidence="7">
        <text>L-threonyl-[protein] + ATP = O-phospho-L-threonyl-[protein] + ADP + H(+)</text>
        <dbReference type="Rhea" id="RHEA:46608"/>
        <dbReference type="Rhea" id="RHEA-COMP:11060"/>
        <dbReference type="Rhea" id="RHEA-COMP:11605"/>
        <dbReference type="ChEBI" id="CHEBI:15378"/>
        <dbReference type="ChEBI" id="CHEBI:30013"/>
        <dbReference type="ChEBI" id="CHEBI:30616"/>
        <dbReference type="ChEBI" id="CHEBI:61977"/>
        <dbReference type="ChEBI" id="CHEBI:456216"/>
        <dbReference type="EC" id="2.7.11.1"/>
    </reaction>
</comment>